<protein>
    <submittedName>
        <fullName evidence="7">N-acyl homoserine lactonase</fullName>
        <ecNumber evidence="7">3.1.1.81</ecNumber>
    </submittedName>
</protein>
<keyword evidence="8" id="KW-1185">Reference proteome</keyword>
<keyword evidence="3" id="KW-0479">Metal-binding</keyword>
<dbReference type="EC" id="3.1.1.81" evidence="7"/>
<dbReference type="GO" id="GO:0102007">
    <property type="term" value="F:acyl-L-homoserine-lactone lactonohydrolase activity"/>
    <property type="evidence" value="ECO:0007669"/>
    <property type="project" value="UniProtKB-EC"/>
</dbReference>
<dbReference type="CDD" id="cd07729">
    <property type="entry name" value="AHL_lactonase_MBL-fold"/>
    <property type="match status" value="1"/>
</dbReference>
<comment type="cofactor">
    <cofactor evidence="1">
        <name>Zn(2+)</name>
        <dbReference type="ChEBI" id="CHEBI:29105"/>
    </cofactor>
</comment>
<dbReference type="PATRIC" id="fig|1653479.3.peg.2983"/>
<dbReference type="Gene3D" id="3.60.15.10">
    <property type="entry name" value="Ribonuclease Z/Hydroxyacylglutathione hydrolase-like"/>
    <property type="match status" value="1"/>
</dbReference>
<gene>
    <name evidence="7" type="primary">aiiA_1</name>
    <name evidence="7" type="ORF">A3Q41_02946</name>
</gene>
<name>A0A143QPA8_RHOFA</name>
<reference evidence="7 8" key="1">
    <citation type="journal article" date="2016" name="Genome Announc.">
        <title>Complete Genome and Plasmid Sequences for Rhodococcus fascians D188 and Draft Sequences for Rhodococcus Isolates PBTS 1 and PBTS 2.</title>
        <authorList>
            <person name="Stamler R.A."/>
            <person name="Vereecke D."/>
            <person name="Zhang Y."/>
            <person name="Schilkey F."/>
            <person name="Devitt N."/>
            <person name="Randall J.J."/>
        </authorList>
    </citation>
    <scope>NUCLEOTIDE SEQUENCE [LARGE SCALE GENOMIC DNA]</scope>
    <source>
        <strain evidence="7 8">PBTS2</strain>
    </source>
</reference>
<dbReference type="SUPFAM" id="SSF56281">
    <property type="entry name" value="Metallo-hydrolase/oxidoreductase"/>
    <property type="match status" value="1"/>
</dbReference>
<dbReference type="EMBL" id="CP015220">
    <property type="protein sequence ID" value="AMY24237.1"/>
    <property type="molecule type" value="Genomic_DNA"/>
</dbReference>
<evidence type="ECO:0000259" key="6">
    <source>
        <dbReference type="SMART" id="SM00849"/>
    </source>
</evidence>
<dbReference type="PANTHER" id="PTHR42978">
    <property type="entry name" value="QUORUM-QUENCHING LACTONASE YTNP-RELATED-RELATED"/>
    <property type="match status" value="1"/>
</dbReference>
<evidence type="ECO:0000256" key="2">
    <source>
        <dbReference type="ARBA" id="ARBA00007749"/>
    </source>
</evidence>
<evidence type="ECO:0000256" key="3">
    <source>
        <dbReference type="ARBA" id="ARBA00022723"/>
    </source>
</evidence>
<keyword evidence="4 7" id="KW-0378">Hydrolase</keyword>
<dbReference type="RefSeq" id="WP_080966326.1">
    <property type="nucleotide sequence ID" value="NZ_CP015220.1"/>
</dbReference>
<dbReference type="InterPro" id="IPR051013">
    <property type="entry name" value="MBL_superfamily_lactonases"/>
</dbReference>
<proteinExistence type="inferred from homology"/>
<comment type="similarity">
    <text evidence="2">Belongs to the metallo-beta-lactamase superfamily.</text>
</comment>
<dbReference type="GO" id="GO:0046872">
    <property type="term" value="F:metal ion binding"/>
    <property type="evidence" value="ECO:0007669"/>
    <property type="project" value="UniProtKB-KW"/>
</dbReference>
<feature type="domain" description="Metallo-beta-lactamase" evidence="6">
    <location>
        <begin position="36"/>
        <end position="247"/>
    </location>
</feature>
<dbReference type="Proteomes" id="UP000076038">
    <property type="component" value="Chromosome"/>
</dbReference>
<accession>A0A143QPA8</accession>
<dbReference type="Pfam" id="PF00753">
    <property type="entry name" value="Lactamase_B"/>
    <property type="match status" value="1"/>
</dbReference>
<sequence length="262" mass="28330">MTTPTCERMFCLTLAFDEIPEHISIEGGSDRVLVEPVCAILVKTTIGWVLLDTGTDARRFRGPDPDDSYAPCAPPTFPTDGDPLIDALAVHGLTPADLAFASISHLHLDHSGGLRHLADAGVEVFVQRRELEFAMDTAGRADAYLREDYSNPNIKWRILDGDAELAPGIDAISTPGHTPGHMSYRVRMAKSGTWIFTMDAIDLQAGIDENRLVGTHAVPEDAPLLRLSHDRLIDLAAAEGARLVAGHCPVTWPNVATVAGHE</sequence>
<evidence type="ECO:0000313" key="8">
    <source>
        <dbReference type="Proteomes" id="UP000076038"/>
    </source>
</evidence>
<dbReference type="InterPro" id="IPR036866">
    <property type="entry name" value="RibonucZ/Hydroxyglut_hydro"/>
</dbReference>
<reference evidence="8" key="2">
    <citation type="submission" date="2016-04" db="EMBL/GenBank/DDBJ databases">
        <title>Complete Genome and Plasmid Sequences for Rhodococcus fascians D188 and Draft Sequences for Rhodococcus spp. Isolates PBTS 1 and PBTS 2.</title>
        <authorList>
            <person name="Stamer R."/>
            <person name="Vereecke D."/>
            <person name="Zhang Y."/>
            <person name="Schilkey F."/>
            <person name="Devitt N."/>
            <person name="Randall J."/>
        </authorList>
    </citation>
    <scope>NUCLEOTIDE SEQUENCE [LARGE SCALE GENOMIC DNA]</scope>
    <source>
        <strain evidence="8">PBTS2</strain>
    </source>
</reference>
<dbReference type="InterPro" id="IPR001279">
    <property type="entry name" value="Metallo-B-lactamas"/>
</dbReference>
<dbReference type="AlphaFoldDB" id="A0A143QPA8"/>
<dbReference type="KEGG" id="rhs:A3Q41_02946"/>
<keyword evidence="5" id="KW-0862">Zinc</keyword>
<evidence type="ECO:0000256" key="5">
    <source>
        <dbReference type="ARBA" id="ARBA00022833"/>
    </source>
</evidence>
<organism evidence="7 8">
    <name type="scientific">Rhodococcoides fascians</name>
    <name type="common">Rhodococcus fascians</name>
    <dbReference type="NCBI Taxonomy" id="1828"/>
    <lineage>
        <taxon>Bacteria</taxon>
        <taxon>Bacillati</taxon>
        <taxon>Actinomycetota</taxon>
        <taxon>Actinomycetes</taxon>
        <taxon>Mycobacteriales</taxon>
        <taxon>Nocardiaceae</taxon>
        <taxon>Rhodococcoides</taxon>
    </lineage>
</organism>
<evidence type="ECO:0000256" key="1">
    <source>
        <dbReference type="ARBA" id="ARBA00001947"/>
    </source>
</evidence>
<evidence type="ECO:0000313" key="7">
    <source>
        <dbReference type="EMBL" id="AMY24237.1"/>
    </source>
</evidence>
<dbReference type="PANTHER" id="PTHR42978:SF2">
    <property type="entry name" value="102 KBASES UNSTABLE REGION: FROM 1 TO 119443"/>
    <property type="match status" value="1"/>
</dbReference>
<dbReference type="SMART" id="SM00849">
    <property type="entry name" value="Lactamase_B"/>
    <property type="match status" value="1"/>
</dbReference>
<evidence type="ECO:0000256" key="4">
    <source>
        <dbReference type="ARBA" id="ARBA00022801"/>
    </source>
</evidence>
<dbReference type="OrthoDB" id="3196337at2"/>